<dbReference type="InterPro" id="IPR001647">
    <property type="entry name" value="HTH_TetR"/>
</dbReference>
<accession>D0WI48</accession>
<evidence type="ECO:0000313" key="4">
    <source>
        <dbReference type="EMBL" id="EEZ60715.1"/>
    </source>
</evidence>
<evidence type="ECO:0000256" key="2">
    <source>
        <dbReference type="PROSITE-ProRule" id="PRU00335"/>
    </source>
</evidence>
<keyword evidence="1 2" id="KW-0238">DNA-binding</keyword>
<dbReference type="PROSITE" id="PS50977">
    <property type="entry name" value="HTH_TETR_2"/>
    <property type="match status" value="1"/>
</dbReference>
<protein>
    <submittedName>
        <fullName evidence="4">Transcriptional regulator, TetR family</fullName>
    </submittedName>
</protein>
<dbReference type="STRING" id="649764.HMPREF0762_01520"/>
<evidence type="ECO:0000256" key="1">
    <source>
        <dbReference type="ARBA" id="ARBA00023125"/>
    </source>
</evidence>
<dbReference type="Gene3D" id="1.10.357.10">
    <property type="entry name" value="Tetracycline Repressor, domain 2"/>
    <property type="match status" value="1"/>
</dbReference>
<reference evidence="4" key="1">
    <citation type="submission" date="2009-10" db="EMBL/GenBank/DDBJ databases">
        <authorList>
            <person name="Weinstock G."/>
            <person name="Sodergren E."/>
            <person name="Clifton S."/>
            <person name="Fulton L."/>
            <person name="Fulton B."/>
            <person name="Courtney L."/>
            <person name="Fronick C."/>
            <person name="Harrison M."/>
            <person name="Strong C."/>
            <person name="Farmer C."/>
            <person name="Delahaunty K."/>
            <person name="Markovic C."/>
            <person name="Hall O."/>
            <person name="Minx P."/>
            <person name="Tomlinson C."/>
            <person name="Mitreva M."/>
            <person name="Nelson J."/>
            <person name="Hou S."/>
            <person name="Wollam A."/>
            <person name="Pepin K.H."/>
            <person name="Johnson M."/>
            <person name="Bhonagiri V."/>
            <person name="Nash W.E."/>
            <person name="Warren W."/>
            <person name="Chinwalla A."/>
            <person name="Mardis E.R."/>
            <person name="Wilson R.K."/>
        </authorList>
    </citation>
    <scope>NUCLEOTIDE SEQUENCE [LARGE SCALE GENOMIC DNA]</scope>
    <source>
        <strain evidence="4">ATCC 700122</strain>
    </source>
</reference>
<dbReference type="Proteomes" id="UP000006001">
    <property type="component" value="Unassembled WGS sequence"/>
</dbReference>
<keyword evidence="5" id="KW-1185">Reference proteome</keyword>
<dbReference type="eggNOG" id="COG1309">
    <property type="taxonomic scope" value="Bacteria"/>
</dbReference>
<sequence length="204" mass="23555">MERTETQMKILEVGKREFLEKGFKDASLNRIVAEAGFTKGAFYGYYPDKAALFEDIVREAADGLVDRFKAAQDAHFDLIPEERTNESLALSTQYLRSFVEYLYAHFDEFRLILCCADGTKYASFLHDLVDREVEKTESYYKALREKGKLSGRMSRQLHHMITSAYFAAVCEPIVHAMPKDEAMQYIEELAKFFNAGWEGLLRLE</sequence>
<dbReference type="GeneID" id="85008351"/>
<dbReference type="GO" id="GO:0003700">
    <property type="term" value="F:DNA-binding transcription factor activity"/>
    <property type="evidence" value="ECO:0007669"/>
    <property type="project" value="TreeGrafter"/>
</dbReference>
<dbReference type="PANTHER" id="PTHR30055:SF226">
    <property type="entry name" value="HTH-TYPE TRANSCRIPTIONAL REGULATOR PKSA"/>
    <property type="match status" value="1"/>
</dbReference>
<dbReference type="GO" id="GO:0000976">
    <property type="term" value="F:transcription cis-regulatory region binding"/>
    <property type="evidence" value="ECO:0007669"/>
    <property type="project" value="TreeGrafter"/>
</dbReference>
<dbReference type="InterPro" id="IPR009057">
    <property type="entry name" value="Homeodomain-like_sf"/>
</dbReference>
<evidence type="ECO:0000259" key="3">
    <source>
        <dbReference type="PROSITE" id="PS50977"/>
    </source>
</evidence>
<name>D0WI48_SLAES</name>
<gene>
    <name evidence="4" type="ORF">HMPREF0762_01520</name>
</gene>
<dbReference type="PANTHER" id="PTHR30055">
    <property type="entry name" value="HTH-TYPE TRANSCRIPTIONAL REGULATOR RUTR"/>
    <property type="match status" value="1"/>
</dbReference>
<dbReference type="SUPFAM" id="SSF46689">
    <property type="entry name" value="Homeodomain-like"/>
    <property type="match status" value="1"/>
</dbReference>
<organism evidence="4 5">
    <name type="scientific">Slackia exigua (strain ATCC 700122 / DSM 15923 / CIP 105133 / JCM 11022 / KCTC 5966 / S-7)</name>
    <dbReference type="NCBI Taxonomy" id="649764"/>
    <lineage>
        <taxon>Bacteria</taxon>
        <taxon>Bacillati</taxon>
        <taxon>Actinomycetota</taxon>
        <taxon>Coriobacteriia</taxon>
        <taxon>Eggerthellales</taxon>
        <taxon>Eggerthellaceae</taxon>
        <taxon>Slackia</taxon>
    </lineage>
</organism>
<dbReference type="AlphaFoldDB" id="D0WI48"/>
<proteinExistence type="predicted"/>
<dbReference type="Pfam" id="PF00440">
    <property type="entry name" value="TetR_N"/>
    <property type="match status" value="1"/>
</dbReference>
<feature type="domain" description="HTH tetR-type" evidence="3">
    <location>
        <begin position="4"/>
        <end position="64"/>
    </location>
</feature>
<evidence type="ECO:0000313" key="5">
    <source>
        <dbReference type="Proteomes" id="UP000006001"/>
    </source>
</evidence>
<comment type="caution">
    <text evidence="4">The sequence shown here is derived from an EMBL/GenBank/DDBJ whole genome shotgun (WGS) entry which is preliminary data.</text>
</comment>
<dbReference type="EMBL" id="ACUX02000016">
    <property type="protein sequence ID" value="EEZ60715.1"/>
    <property type="molecule type" value="Genomic_DNA"/>
</dbReference>
<dbReference type="InterPro" id="IPR050109">
    <property type="entry name" value="HTH-type_TetR-like_transc_reg"/>
</dbReference>
<dbReference type="RefSeq" id="WP_006362782.1">
    <property type="nucleotide sequence ID" value="NZ_GG700631.1"/>
</dbReference>
<dbReference type="HOGENOM" id="CLU_069356_6_0_11"/>
<dbReference type="PRINTS" id="PR00455">
    <property type="entry name" value="HTHTETR"/>
</dbReference>
<feature type="DNA-binding region" description="H-T-H motif" evidence="2">
    <location>
        <begin position="27"/>
        <end position="46"/>
    </location>
</feature>
<dbReference type="OrthoDB" id="3196926at2"/>